<sequence length="107" mass="12302">MTIEDYTKPLRNSKLKKVKKKITMKFCPDCDNIIFPTKNKKLYCKACEKEFDLEAEAEDFKIVKKIKHDENELAPIVVKGSTEGNKISAEDRKAFEEFFDAGGAESY</sequence>
<organism evidence="1">
    <name type="scientific">marine sediment metagenome</name>
    <dbReference type="NCBI Taxonomy" id="412755"/>
    <lineage>
        <taxon>unclassified sequences</taxon>
        <taxon>metagenomes</taxon>
        <taxon>ecological metagenomes</taxon>
    </lineage>
</organism>
<gene>
    <name evidence="1" type="ORF">S01H4_16637</name>
</gene>
<evidence type="ECO:0008006" key="2">
    <source>
        <dbReference type="Google" id="ProtNLM"/>
    </source>
</evidence>
<evidence type="ECO:0000313" key="1">
    <source>
        <dbReference type="EMBL" id="GAG55931.1"/>
    </source>
</evidence>
<protein>
    <recommendedName>
        <fullName evidence="2">DNA-directed RNA polymerase M/15kDa subunit domain-containing protein</fullName>
    </recommendedName>
</protein>
<comment type="caution">
    <text evidence="1">The sequence shown here is derived from an EMBL/GenBank/DDBJ whole genome shotgun (WGS) entry which is preliminary data.</text>
</comment>
<dbReference type="AlphaFoldDB" id="X1A6V5"/>
<name>X1A6V5_9ZZZZ</name>
<proteinExistence type="predicted"/>
<accession>X1A6V5</accession>
<reference evidence="1" key="1">
    <citation type="journal article" date="2014" name="Front. Microbiol.">
        <title>High frequency of phylogenetically diverse reductive dehalogenase-homologous genes in deep subseafloor sedimentary metagenomes.</title>
        <authorList>
            <person name="Kawai M."/>
            <person name="Futagami T."/>
            <person name="Toyoda A."/>
            <person name="Takaki Y."/>
            <person name="Nishi S."/>
            <person name="Hori S."/>
            <person name="Arai W."/>
            <person name="Tsubouchi T."/>
            <person name="Morono Y."/>
            <person name="Uchiyama I."/>
            <person name="Ito T."/>
            <person name="Fujiyama A."/>
            <person name="Inagaki F."/>
            <person name="Takami H."/>
        </authorList>
    </citation>
    <scope>NUCLEOTIDE SEQUENCE</scope>
    <source>
        <strain evidence="1">Expedition CK06-06</strain>
    </source>
</reference>
<dbReference type="EMBL" id="BART01007300">
    <property type="protein sequence ID" value="GAG55931.1"/>
    <property type="molecule type" value="Genomic_DNA"/>
</dbReference>